<feature type="region of interest" description="Disordered" evidence="1">
    <location>
        <begin position="1"/>
        <end position="34"/>
    </location>
</feature>
<sequence>MYLATDYIHPTSHRGRRPGTGTQDLHKAVDSLIR</sequence>
<dbReference type="EMBL" id="CADCVF010000072">
    <property type="protein sequence ID" value="CAA9466231.1"/>
    <property type="molecule type" value="Genomic_DNA"/>
</dbReference>
<evidence type="ECO:0000256" key="1">
    <source>
        <dbReference type="SAM" id="MobiDB-lite"/>
    </source>
</evidence>
<proteinExistence type="predicted"/>
<gene>
    <name evidence="2" type="ORF">AVDCRST_MAG58-3512</name>
</gene>
<reference evidence="2" key="1">
    <citation type="submission" date="2020-02" db="EMBL/GenBank/DDBJ databases">
        <authorList>
            <person name="Meier V. D."/>
        </authorList>
    </citation>
    <scope>NUCLEOTIDE SEQUENCE</scope>
    <source>
        <strain evidence="2">AVDCRST_MAG58</strain>
    </source>
</reference>
<protein>
    <submittedName>
        <fullName evidence="2">Uncharacterized protein</fullName>
    </submittedName>
</protein>
<name>A0A6J4R8X5_9ACTN</name>
<organism evidence="2">
    <name type="scientific">uncultured Rubrobacteraceae bacterium</name>
    <dbReference type="NCBI Taxonomy" id="349277"/>
    <lineage>
        <taxon>Bacteria</taxon>
        <taxon>Bacillati</taxon>
        <taxon>Actinomycetota</taxon>
        <taxon>Rubrobacteria</taxon>
        <taxon>Rubrobacterales</taxon>
        <taxon>Rubrobacteraceae</taxon>
        <taxon>environmental samples</taxon>
    </lineage>
</organism>
<dbReference type="AlphaFoldDB" id="A0A6J4R8X5"/>
<evidence type="ECO:0000313" key="2">
    <source>
        <dbReference type="EMBL" id="CAA9466231.1"/>
    </source>
</evidence>
<accession>A0A6J4R8X5</accession>
<feature type="compositionally biased region" description="Basic and acidic residues" evidence="1">
    <location>
        <begin position="24"/>
        <end position="34"/>
    </location>
</feature>